<dbReference type="EMBL" id="LAZR01017830">
    <property type="protein sequence ID" value="KKL98788.1"/>
    <property type="molecule type" value="Genomic_DNA"/>
</dbReference>
<gene>
    <name evidence="1" type="ORF">LCGC14_1820840</name>
</gene>
<evidence type="ECO:0000313" key="1">
    <source>
        <dbReference type="EMBL" id="KKL98788.1"/>
    </source>
</evidence>
<proteinExistence type="predicted"/>
<comment type="caution">
    <text evidence="1">The sequence shown here is derived from an EMBL/GenBank/DDBJ whole genome shotgun (WGS) entry which is preliminary data.</text>
</comment>
<protein>
    <submittedName>
        <fullName evidence="1">Uncharacterized protein</fullName>
    </submittedName>
</protein>
<sequence>MRIEWNGKKLTKKRALFLCWKLWEWLAENPGEEKKAWPHWVCNGGKVKEMTSECPCCQFTPVEPIGEEEDSCLECPLYEFWDTSGESSISDEPCMYESSQFQGWISNKNEPTYSNSIAAAAKRRYEKL</sequence>
<reference evidence="1" key="1">
    <citation type="journal article" date="2015" name="Nature">
        <title>Complex archaea that bridge the gap between prokaryotes and eukaryotes.</title>
        <authorList>
            <person name="Spang A."/>
            <person name="Saw J.H."/>
            <person name="Jorgensen S.L."/>
            <person name="Zaremba-Niedzwiedzka K."/>
            <person name="Martijn J."/>
            <person name="Lind A.E."/>
            <person name="van Eijk R."/>
            <person name="Schleper C."/>
            <person name="Guy L."/>
            <person name="Ettema T.J."/>
        </authorList>
    </citation>
    <scope>NUCLEOTIDE SEQUENCE</scope>
</reference>
<name>A0A0F9GJ59_9ZZZZ</name>
<dbReference type="AlphaFoldDB" id="A0A0F9GJ59"/>
<accession>A0A0F9GJ59</accession>
<organism evidence="1">
    <name type="scientific">marine sediment metagenome</name>
    <dbReference type="NCBI Taxonomy" id="412755"/>
    <lineage>
        <taxon>unclassified sequences</taxon>
        <taxon>metagenomes</taxon>
        <taxon>ecological metagenomes</taxon>
    </lineage>
</organism>